<dbReference type="GO" id="GO:0046872">
    <property type="term" value="F:metal ion binding"/>
    <property type="evidence" value="ECO:0007669"/>
    <property type="project" value="InterPro"/>
</dbReference>
<dbReference type="EMBL" id="KZ990681">
    <property type="protein sequence ID" value="RKP23796.1"/>
    <property type="molecule type" value="Genomic_DNA"/>
</dbReference>
<dbReference type="Proteomes" id="UP000278143">
    <property type="component" value="Unassembled WGS sequence"/>
</dbReference>
<dbReference type="AlphaFoldDB" id="A0A4P9YUX4"/>
<feature type="non-terminal residue" evidence="2">
    <location>
        <position position="1"/>
    </location>
</feature>
<evidence type="ECO:0000313" key="3">
    <source>
        <dbReference type="Proteomes" id="UP000278143"/>
    </source>
</evidence>
<dbReference type="InterPro" id="IPR001424">
    <property type="entry name" value="SOD_Cu_Zn_dom"/>
</dbReference>
<evidence type="ECO:0000259" key="1">
    <source>
        <dbReference type="Pfam" id="PF00080"/>
    </source>
</evidence>
<name>A0A4P9YUX4_9FUNG</name>
<reference evidence="3" key="1">
    <citation type="journal article" date="2018" name="Nat. Microbiol.">
        <title>Leveraging single-cell genomics to expand the fungal tree of life.</title>
        <authorList>
            <person name="Ahrendt S.R."/>
            <person name="Quandt C.A."/>
            <person name="Ciobanu D."/>
            <person name="Clum A."/>
            <person name="Salamov A."/>
            <person name="Andreopoulos B."/>
            <person name="Cheng J.F."/>
            <person name="Woyke T."/>
            <person name="Pelin A."/>
            <person name="Henrissat B."/>
            <person name="Reynolds N.K."/>
            <person name="Benny G.L."/>
            <person name="Smith M.E."/>
            <person name="James T.Y."/>
            <person name="Grigoriev I.V."/>
        </authorList>
    </citation>
    <scope>NUCLEOTIDE SEQUENCE [LARGE SCALE GENOMIC DNA]</scope>
    <source>
        <strain evidence="3">Benny S71-1</strain>
    </source>
</reference>
<dbReference type="InterPro" id="IPR036423">
    <property type="entry name" value="SOD-like_Cu/Zn_dom_sf"/>
</dbReference>
<dbReference type="InterPro" id="IPR053257">
    <property type="entry name" value="Cu-only_SOD"/>
</dbReference>
<gene>
    <name evidence="2" type="ORF">SYNPS1DRAFT_7972</name>
</gene>
<dbReference type="PANTHER" id="PTHR20910">
    <property type="entry name" value="AGAP001623-PA"/>
    <property type="match status" value="1"/>
</dbReference>
<dbReference type="Gene3D" id="2.60.40.200">
    <property type="entry name" value="Superoxide dismutase, copper/zinc binding domain"/>
    <property type="match status" value="1"/>
</dbReference>
<proteinExistence type="predicted"/>
<organism evidence="2 3">
    <name type="scientific">Syncephalis pseudoplumigaleata</name>
    <dbReference type="NCBI Taxonomy" id="1712513"/>
    <lineage>
        <taxon>Eukaryota</taxon>
        <taxon>Fungi</taxon>
        <taxon>Fungi incertae sedis</taxon>
        <taxon>Zoopagomycota</taxon>
        <taxon>Zoopagomycotina</taxon>
        <taxon>Zoopagomycetes</taxon>
        <taxon>Zoopagales</taxon>
        <taxon>Piptocephalidaceae</taxon>
        <taxon>Syncephalis</taxon>
    </lineage>
</organism>
<accession>A0A4P9YUX4</accession>
<sequence>SGFEENVRYAYHIHNLPVPQDGSCDGTGDHLDPYGRKGSNCTFATLDQCEMGDLSGKFGTILGMRRNGMTAYPFLFEDTTLRMTGENSIVNRSVVIHDPSGARIACGTILEPK</sequence>
<dbReference type="SUPFAM" id="SSF49329">
    <property type="entry name" value="Cu,Zn superoxide dismutase-like"/>
    <property type="match status" value="1"/>
</dbReference>
<evidence type="ECO:0000313" key="2">
    <source>
        <dbReference type="EMBL" id="RKP23796.1"/>
    </source>
</evidence>
<dbReference type="GO" id="GO:0006801">
    <property type="term" value="P:superoxide metabolic process"/>
    <property type="evidence" value="ECO:0007669"/>
    <property type="project" value="InterPro"/>
</dbReference>
<feature type="non-terminal residue" evidence="2">
    <location>
        <position position="113"/>
    </location>
</feature>
<feature type="domain" description="Superoxide dismutase copper/zinc binding" evidence="1">
    <location>
        <begin position="2"/>
        <end position="109"/>
    </location>
</feature>
<keyword evidence="3" id="KW-1185">Reference proteome</keyword>
<dbReference type="OrthoDB" id="159229at2759"/>
<dbReference type="PANTHER" id="PTHR20910:SF1">
    <property type="entry name" value="SUPEROXIDE DISMUTASE COPPER_ZINC BINDING DOMAIN-CONTAINING PROTEIN"/>
    <property type="match status" value="1"/>
</dbReference>
<dbReference type="Pfam" id="PF00080">
    <property type="entry name" value="Sod_Cu"/>
    <property type="match status" value="1"/>
</dbReference>
<protein>
    <submittedName>
        <fullName evidence="2">Superoxide dismutase</fullName>
    </submittedName>
</protein>